<protein>
    <recommendedName>
        <fullName evidence="7">UPF0056 membrane protein</fullName>
    </recommendedName>
</protein>
<dbReference type="KEGG" id="fop:FNB79_12525"/>
<feature type="transmembrane region" description="Helical" evidence="7">
    <location>
        <begin position="184"/>
        <end position="208"/>
    </location>
</feature>
<evidence type="ECO:0000313" key="8">
    <source>
        <dbReference type="EMBL" id="QDO94752.1"/>
    </source>
</evidence>
<reference evidence="8 9" key="1">
    <citation type="submission" date="2019-07" db="EMBL/GenBank/DDBJ databases">
        <title>Genome sequencing for Formosa sp. PS13.</title>
        <authorList>
            <person name="Park S.-J."/>
        </authorList>
    </citation>
    <scope>NUCLEOTIDE SEQUENCE [LARGE SCALE GENOMIC DNA]</scope>
    <source>
        <strain evidence="8 9">PS13</strain>
    </source>
</reference>
<feature type="transmembrane region" description="Helical" evidence="7">
    <location>
        <begin position="39"/>
        <end position="62"/>
    </location>
</feature>
<evidence type="ECO:0000256" key="7">
    <source>
        <dbReference type="RuleBase" id="RU362048"/>
    </source>
</evidence>
<dbReference type="GO" id="GO:0005886">
    <property type="term" value="C:plasma membrane"/>
    <property type="evidence" value="ECO:0007669"/>
    <property type="project" value="UniProtKB-SubCell"/>
</dbReference>
<evidence type="ECO:0000256" key="1">
    <source>
        <dbReference type="ARBA" id="ARBA00004651"/>
    </source>
</evidence>
<keyword evidence="9" id="KW-1185">Reference proteome</keyword>
<dbReference type="PANTHER" id="PTHR33508:SF1">
    <property type="entry name" value="UPF0056 MEMBRANE PROTEIN YHCE"/>
    <property type="match status" value="1"/>
</dbReference>
<keyword evidence="5 7" id="KW-1133">Transmembrane helix</keyword>
<evidence type="ECO:0000313" key="9">
    <source>
        <dbReference type="Proteomes" id="UP000319209"/>
    </source>
</evidence>
<dbReference type="AlphaFoldDB" id="A0A516GTB2"/>
<evidence type="ECO:0000256" key="2">
    <source>
        <dbReference type="ARBA" id="ARBA00009784"/>
    </source>
</evidence>
<dbReference type="RefSeq" id="WP_143381627.1">
    <property type="nucleotide sequence ID" value="NZ_CP041637.1"/>
</dbReference>
<feature type="transmembrane region" description="Helical" evidence="7">
    <location>
        <begin position="146"/>
        <end position="163"/>
    </location>
</feature>
<evidence type="ECO:0000256" key="6">
    <source>
        <dbReference type="ARBA" id="ARBA00023136"/>
    </source>
</evidence>
<feature type="transmembrane region" description="Helical" evidence="7">
    <location>
        <begin position="113"/>
        <end position="134"/>
    </location>
</feature>
<keyword evidence="4 7" id="KW-0812">Transmembrane</keyword>
<feature type="transmembrane region" description="Helical" evidence="7">
    <location>
        <begin position="6"/>
        <end position="27"/>
    </location>
</feature>
<accession>A0A516GTB2</accession>
<dbReference type="InterPro" id="IPR002771">
    <property type="entry name" value="Multi_antbiot-R_MarC"/>
</dbReference>
<comment type="similarity">
    <text evidence="2 7">Belongs to the UPF0056 (MarC) family.</text>
</comment>
<gene>
    <name evidence="8" type="ORF">FNB79_12525</name>
</gene>
<feature type="transmembrane region" description="Helical" evidence="7">
    <location>
        <begin position="74"/>
        <end position="93"/>
    </location>
</feature>
<dbReference type="OrthoDB" id="21094at2"/>
<dbReference type="NCBIfam" id="NF008228">
    <property type="entry name" value="PRK10995.1"/>
    <property type="match status" value="1"/>
</dbReference>
<sequence length="210" mass="22865">MELFLSAFGALFSIINPLGTVPVFVGLSSENTKKERAVIAFWTAINAFIILLLSFFAGKYILSFFGISIDALKIAGGLIIASSGFALLTGKFAEHKGMKRKRVEEDIHNRNEISLTPLAIPMLAGPGTISLLITYNQEYSDLEDKLIIISALIFTTICIYLILKSSYLIVKFLGASGINALSRIIGFIVIAIGIEYIISSLVNIISLIEI</sequence>
<name>A0A516GTB2_9FLAO</name>
<dbReference type="PANTHER" id="PTHR33508">
    <property type="entry name" value="UPF0056 MEMBRANE PROTEIN YHCE"/>
    <property type="match status" value="1"/>
</dbReference>
<dbReference type="EMBL" id="CP041637">
    <property type="protein sequence ID" value="QDO94752.1"/>
    <property type="molecule type" value="Genomic_DNA"/>
</dbReference>
<dbReference type="NCBIfam" id="TIGR00427">
    <property type="entry name" value="NAAT family transporter"/>
    <property type="match status" value="1"/>
</dbReference>
<evidence type="ECO:0000256" key="4">
    <source>
        <dbReference type="ARBA" id="ARBA00022692"/>
    </source>
</evidence>
<organism evidence="8 9">
    <name type="scientific">Formosa sediminum</name>
    <dbReference type="NCBI Taxonomy" id="2594004"/>
    <lineage>
        <taxon>Bacteria</taxon>
        <taxon>Pseudomonadati</taxon>
        <taxon>Bacteroidota</taxon>
        <taxon>Flavobacteriia</taxon>
        <taxon>Flavobacteriales</taxon>
        <taxon>Flavobacteriaceae</taxon>
        <taxon>Formosa</taxon>
    </lineage>
</organism>
<evidence type="ECO:0000256" key="3">
    <source>
        <dbReference type="ARBA" id="ARBA00022475"/>
    </source>
</evidence>
<keyword evidence="6 7" id="KW-0472">Membrane</keyword>
<evidence type="ECO:0000256" key="5">
    <source>
        <dbReference type="ARBA" id="ARBA00022989"/>
    </source>
</evidence>
<dbReference type="Pfam" id="PF01914">
    <property type="entry name" value="MarC"/>
    <property type="match status" value="1"/>
</dbReference>
<dbReference type="Proteomes" id="UP000319209">
    <property type="component" value="Chromosome"/>
</dbReference>
<comment type="subcellular location">
    <subcellularLocation>
        <location evidence="1 7">Cell membrane</location>
        <topology evidence="1 7">Multi-pass membrane protein</topology>
    </subcellularLocation>
</comment>
<keyword evidence="3" id="KW-1003">Cell membrane</keyword>
<proteinExistence type="inferred from homology"/>